<reference evidence="2 3" key="1">
    <citation type="submission" date="2012-10" db="EMBL/GenBank/DDBJ databases">
        <authorList>
            <person name="Zafar N."/>
            <person name="Inman J."/>
            <person name="Hall N."/>
            <person name="Lorenzi H."/>
            <person name="Caler E."/>
        </authorList>
    </citation>
    <scope>NUCLEOTIDE SEQUENCE [LARGE SCALE GENOMIC DNA]</scope>
    <source>
        <strain evidence="2 3">IP1</strain>
    </source>
</reference>
<feature type="transmembrane region" description="Helical" evidence="1">
    <location>
        <begin position="80"/>
        <end position="101"/>
    </location>
</feature>
<keyword evidence="3" id="KW-1185">Reference proteome</keyword>
<dbReference type="KEGG" id="eiv:EIN_223900"/>
<sequence length="224" mass="26275">MSTVNELQLPEECLKELYTIWKCGGYTGLVFDKLMRVTEKIVLLVVGLIMVSINYNKLFSSEFKGDAISSYFVNNEQRSICKLVLILIFLPILVREFYIFITSLSSTKLLQAKCFYEVNHFEDFNKNWDGIVSVVAPFHGYDRRSFVCSKSSVIDPKTNSLIRSSIVWKENLMTLIYNEFDFLQAYPTKYTMKIVENIFFPPFFTQDFCKRVKYDVCLQNVWKH</sequence>
<keyword evidence="1" id="KW-1133">Transmembrane helix</keyword>
<dbReference type="AlphaFoldDB" id="A0A0A1U284"/>
<evidence type="ECO:0008006" key="4">
    <source>
        <dbReference type="Google" id="ProtNLM"/>
    </source>
</evidence>
<dbReference type="OrthoDB" id="25705at2759"/>
<evidence type="ECO:0000256" key="1">
    <source>
        <dbReference type="SAM" id="Phobius"/>
    </source>
</evidence>
<feature type="transmembrane region" description="Helical" evidence="1">
    <location>
        <begin position="41"/>
        <end position="59"/>
    </location>
</feature>
<name>A0A0A1U284_ENTIV</name>
<evidence type="ECO:0000313" key="3">
    <source>
        <dbReference type="Proteomes" id="UP000014680"/>
    </source>
</evidence>
<dbReference type="Proteomes" id="UP000014680">
    <property type="component" value="Unassembled WGS sequence"/>
</dbReference>
<dbReference type="EMBL" id="KB206756">
    <property type="protein sequence ID" value="ELP88167.1"/>
    <property type="molecule type" value="Genomic_DNA"/>
</dbReference>
<accession>A0A0A1U284</accession>
<dbReference type="GeneID" id="14887216"/>
<organism evidence="2 3">
    <name type="scientific">Entamoeba invadens IP1</name>
    <dbReference type="NCBI Taxonomy" id="370355"/>
    <lineage>
        <taxon>Eukaryota</taxon>
        <taxon>Amoebozoa</taxon>
        <taxon>Evosea</taxon>
        <taxon>Archamoebae</taxon>
        <taxon>Mastigamoebida</taxon>
        <taxon>Entamoebidae</taxon>
        <taxon>Entamoeba</taxon>
    </lineage>
</organism>
<proteinExistence type="predicted"/>
<gene>
    <name evidence="2" type="ORF">EIN_223900</name>
</gene>
<dbReference type="VEuPathDB" id="AmoebaDB:EIN_223900"/>
<dbReference type="OMA" id="IRSSIVW"/>
<keyword evidence="1" id="KW-0812">Transmembrane</keyword>
<keyword evidence="1" id="KW-0472">Membrane</keyword>
<protein>
    <recommendedName>
        <fullName evidence="4">Autophagy-related protein 9</fullName>
    </recommendedName>
</protein>
<evidence type="ECO:0000313" key="2">
    <source>
        <dbReference type="EMBL" id="ELP88167.1"/>
    </source>
</evidence>
<dbReference type="RefSeq" id="XP_004254938.1">
    <property type="nucleotide sequence ID" value="XM_004254890.1"/>
</dbReference>